<dbReference type="InterPro" id="IPR000109">
    <property type="entry name" value="POT_fam"/>
</dbReference>
<feature type="transmembrane region" description="Helical" evidence="9">
    <location>
        <begin position="337"/>
        <end position="355"/>
    </location>
</feature>
<keyword evidence="12" id="KW-1185">Reference proteome</keyword>
<evidence type="ECO:0000313" key="12">
    <source>
        <dbReference type="Proteomes" id="UP000245410"/>
    </source>
</evidence>
<dbReference type="RefSeq" id="WP_109816488.1">
    <property type="nucleotide sequence ID" value="NZ_QGKR01000139.1"/>
</dbReference>
<protein>
    <submittedName>
        <fullName evidence="11">MFS transporter</fullName>
    </submittedName>
</protein>
<dbReference type="CDD" id="cd17346">
    <property type="entry name" value="MFS_DtpA_like"/>
    <property type="match status" value="1"/>
</dbReference>
<dbReference type="FunFam" id="1.20.1250.20:FF:000017">
    <property type="entry name" value="Dipeptide and tripeptide permease A"/>
    <property type="match status" value="1"/>
</dbReference>
<organism evidence="11 12">
    <name type="scientific">Micromonospora acroterricola</name>
    <dbReference type="NCBI Taxonomy" id="2202421"/>
    <lineage>
        <taxon>Bacteria</taxon>
        <taxon>Bacillati</taxon>
        <taxon>Actinomycetota</taxon>
        <taxon>Actinomycetes</taxon>
        <taxon>Micromonosporales</taxon>
        <taxon>Micromonosporaceae</taxon>
        <taxon>Micromonospora</taxon>
    </lineage>
</organism>
<dbReference type="AlphaFoldDB" id="A0A317D8T3"/>
<evidence type="ECO:0000256" key="4">
    <source>
        <dbReference type="ARBA" id="ARBA00022475"/>
    </source>
</evidence>
<feature type="transmembrane region" description="Helical" evidence="9">
    <location>
        <begin position="183"/>
        <end position="204"/>
    </location>
</feature>
<dbReference type="InterPro" id="IPR005279">
    <property type="entry name" value="Dipep/tripep_permease"/>
</dbReference>
<keyword evidence="5 8" id="KW-0812">Transmembrane</keyword>
<dbReference type="PROSITE" id="PS50850">
    <property type="entry name" value="MFS"/>
    <property type="match status" value="1"/>
</dbReference>
<feature type="transmembrane region" description="Helical" evidence="9">
    <location>
        <begin position="367"/>
        <end position="389"/>
    </location>
</feature>
<dbReference type="GO" id="GO:0035443">
    <property type="term" value="P:tripeptide transmembrane transport"/>
    <property type="evidence" value="ECO:0007669"/>
    <property type="project" value="UniProtKB-ARBA"/>
</dbReference>
<keyword evidence="4" id="KW-1003">Cell membrane</keyword>
<feature type="transmembrane region" description="Helical" evidence="9">
    <location>
        <begin position="395"/>
        <end position="413"/>
    </location>
</feature>
<dbReference type="Pfam" id="PF00854">
    <property type="entry name" value="PTR2"/>
    <property type="match status" value="1"/>
</dbReference>
<evidence type="ECO:0000256" key="8">
    <source>
        <dbReference type="RuleBase" id="RU003755"/>
    </source>
</evidence>
<evidence type="ECO:0000256" key="7">
    <source>
        <dbReference type="ARBA" id="ARBA00023136"/>
    </source>
</evidence>
<evidence type="ECO:0000259" key="10">
    <source>
        <dbReference type="PROSITE" id="PS50850"/>
    </source>
</evidence>
<dbReference type="NCBIfam" id="TIGR00924">
    <property type="entry name" value="yjdL_sub1_fam"/>
    <property type="match status" value="1"/>
</dbReference>
<dbReference type="GO" id="GO:0005886">
    <property type="term" value="C:plasma membrane"/>
    <property type="evidence" value="ECO:0007669"/>
    <property type="project" value="UniProtKB-SubCell"/>
</dbReference>
<feature type="transmembrane region" description="Helical" evidence="9">
    <location>
        <begin position="233"/>
        <end position="253"/>
    </location>
</feature>
<evidence type="ECO:0000256" key="2">
    <source>
        <dbReference type="ARBA" id="ARBA00005982"/>
    </source>
</evidence>
<dbReference type="Gene3D" id="1.20.1250.20">
    <property type="entry name" value="MFS general substrate transporter like domains"/>
    <property type="match status" value="1"/>
</dbReference>
<feature type="transmembrane region" description="Helical" evidence="9">
    <location>
        <begin position="461"/>
        <end position="482"/>
    </location>
</feature>
<comment type="similarity">
    <text evidence="2 8">Belongs to the major facilitator superfamily. Proton-dependent oligopeptide transporter (POT/PTR) (TC 2.A.17) family.</text>
</comment>
<dbReference type="GO" id="GO:0042937">
    <property type="term" value="F:tripeptide transmembrane transporter activity"/>
    <property type="evidence" value="ECO:0007669"/>
    <property type="project" value="UniProtKB-ARBA"/>
</dbReference>
<comment type="caution">
    <text evidence="11">The sequence shown here is derived from an EMBL/GenBank/DDBJ whole genome shotgun (WGS) entry which is preliminary data.</text>
</comment>
<proteinExistence type="inferred from homology"/>
<dbReference type="PANTHER" id="PTHR23517:SF15">
    <property type="entry name" value="PROTON-DEPENDENT OLIGOPEPTIDE FAMILY TRANSPORT PROTEIN"/>
    <property type="match status" value="1"/>
</dbReference>
<dbReference type="OrthoDB" id="9772725at2"/>
<evidence type="ECO:0000256" key="6">
    <source>
        <dbReference type="ARBA" id="ARBA00022989"/>
    </source>
</evidence>
<dbReference type="SUPFAM" id="SSF103473">
    <property type="entry name" value="MFS general substrate transporter"/>
    <property type="match status" value="1"/>
</dbReference>
<dbReference type="GO" id="GO:0071916">
    <property type="term" value="F:dipeptide transmembrane transporter activity"/>
    <property type="evidence" value="ECO:0007669"/>
    <property type="project" value="UniProtKB-ARBA"/>
</dbReference>
<reference evidence="11 12" key="1">
    <citation type="submission" date="2018-05" db="EMBL/GenBank/DDBJ databases">
        <title>Micromonospora atacamensis sp. nov., a novel actinobacteria isolated from high altitude Atacama Desert soil.</title>
        <authorList>
            <person name="Carro L."/>
            <person name="Golinska P."/>
            <person name="Klenk H.-P."/>
            <person name="Goodfellow M."/>
        </authorList>
    </citation>
    <scope>NUCLEOTIDE SEQUENCE [LARGE SCALE GENOMIC DNA]</scope>
    <source>
        <strain evidence="11 12">5R2A7</strain>
    </source>
</reference>
<dbReference type="InterPro" id="IPR050171">
    <property type="entry name" value="MFS_Transporters"/>
</dbReference>
<dbReference type="InterPro" id="IPR036259">
    <property type="entry name" value="MFS_trans_sf"/>
</dbReference>
<dbReference type="PANTHER" id="PTHR23517">
    <property type="entry name" value="RESISTANCE PROTEIN MDTM, PUTATIVE-RELATED-RELATED"/>
    <property type="match status" value="1"/>
</dbReference>
<feature type="transmembrane region" description="Helical" evidence="9">
    <location>
        <begin position="434"/>
        <end position="455"/>
    </location>
</feature>
<feature type="domain" description="Major facilitator superfamily (MFS) profile" evidence="10">
    <location>
        <begin position="26"/>
        <end position="486"/>
    </location>
</feature>
<feature type="transmembrane region" description="Helical" evidence="9">
    <location>
        <begin position="157"/>
        <end position="177"/>
    </location>
</feature>
<feature type="transmembrane region" description="Helical" evidence="9">
    <location>
        <begin position="97"/>
        <end position="114"/>
    </location>
</feature>
<dbReference type="InterPro" id="IPR020846">
    <property type="entry name" value="MFS_dom"/>
</dbReference>
<gene>
    <name evidence="11" type="ORF">DKT68_06380</name>
</gene>
<evidence type="ECO:0000256" key="3">
    <source>
        <dbReference type="ARBA" id="ARBA00022448"/>
    </source>
</evidence>
<feature type="transmembrane region" description="Helical" evidence="9">
    <location>
        <begin position="66"/>
        <end position="85"/>
    </location>
</feature>
<accession>A0A317D8T3</accession>
<evidence type="ECO:0000256" key="5">
    <source>
        <dbReference type="ARBA" id="ARBA00022692"/>
    </source>
</evidence>
<dbReference type="GO" id="GO:0015333">
    <property type="term" value="F:peptide:proton symporter activity"/>
    <property type="evidence" value="ECO:0007669"/>
    <property type="project" value="UniProtKB-ARBA"/>
</dbReference>
<evidence type="ECO:0000256" key="1">
    <source>
        <dbReference type="ARBA" id="ARBA00004651"/>
    </source>
</evidence>
<dbReference type="InterPro" id="IPR018456">
    <property type="entry name" value="PTR2_symporter_CS"/>
</dbReference>
<keyword evidence="3 8" id="KW-0813">Transport</keyword>
<keyword evidence="6 9" id="KW-1133">Transmembrane helix</keyword>
<keyword evidence="7 9" id="KW-0472">Membrane</keyword>
<dbReference type="Proteomes" id="UP000245410">
    <property type="component" value="Unassembled WGS sequence"/>
</dbReference>
<name>A0A317D8T3_9ACTN</name>
<feature type="transmembrane region" description="Helical" evidence="9">
    <location>
        <begin position="259"/>
        <end position="277"/>
    </location>
</feature>
<evidence type="ECO:0000313" key="11">
    <source>
        <dbReference type="EMBL" id="PWR11268.1"/>
    </source>
</evidence>
<sequence length="493" mass="52753">MAHDVPIERPAPTGRTFFGHPRALATLFLTEMWERFSFYGMRAILVLYLTAEAADDGLGLSESSANAVYGTYNAMVYLMALPGGWVADRLIGARRSVLWGGVVIAAGHYVMAVPTRWSVFAGMTLIVLGTGLLKPNISTMVGALYDRDSPRRDAGFTIFYMGINLGAFIAPLITGFLGEKINWHLGFAVAAVGMTFGVIQYVLGRRNLGDAGDRPADPLLGADRRRALTRAGVVVAVLVVLVGALALVGLFTVNTVVNALTAVTVLVTIGYFARIMTDRELSATERSRMKAYLWLFVFAAAFWLIYDQAGSVLNLFAAERTDRDVAGFTFPASWLQSVNPILVIIGAPLFALLWLRVGNRVSTPVKFAVGLVLNGLSFVLMAAAAQAAVGGDLVSPWWLVAVFAIQVAGELSLSPVGLSATTKLAPVKYASQMLGLWFLATAVGDAIGGQVARLADTWSESTYFLTFGLASVAFGLGAVMFARHIRALMAGIH</sequence>
<feature type="transmembrane region" description="Helical" evidence="9">
    <location>
        <begin position="289"/>
        <end position="306"/>
    </location>
</feature>
<dbReference type="PROSITE" id="PS01023">
    <property type="entry name" value="PTR2_2"/>
    <property type="match status" value="1"/>
</dbReference>
<feature type="transmembrane region" description="Helical" evidence="9">
    <location>
        <begin position="120"/>
        <end position="145"/>
    </location>
</feature>
<comment type="subcellular location">
    <subcellularLocation>
        <location evidence="1">Cell membrane</location>
        <topology evidence="1">Multi-pass membrane protein</topology>
    </subcellularLocation>
    <subcellularLocation>
        <location evidence="8">Membrane</location>
        <topology evidence="8">Multi-pass membrane protein</topology>
    </subcellularLocation>
</comment>
<evidence type="ECO:0000256" key="9">
    <source>
        <dbReference type="SAM" id="Phobius"/>
    </source>
</evidence>
<dbReference type="EMBL" id="QGKR01000139">
    <property type="protein sequence ID" value="PWR11268.1"/>
    <property type="molecule type" value="Genomic_DNA"/>
</dbReference>